<feature type="chain" id="PRO_5004444541" description="Prolyl 4-hydroxylase alpha subunit Fe(2+) 2OG dioxygenase domain-containing protein" evidence="1">
    <location>
        <begin position="25"/>
        <end position="324"/>
    </location>
</feature>
<dbReference type="KEGG" id="shs:STEHIDRAFT_69398"/>
<dbReference type="Proteomes" id="UP000053927">
    <property type="component" value="Unassembled WGS sequence"/>
</dbReference>
<keyword evidence="3" id="KW-1185">Reference proteome</keyword>
<dbReference type="RefSeq" id="XP_007311389.1">
    <property type="nucleotide sequence ID" value="XM_007311327.1"/>
</dbReference>
<evidence type="ECO:0000256" key="1">
    <source>
        <dbReference type="SAM" id="SignalP"/>
    </source>
</evidence>
<dbReference type="OrthoDB" id="3202607at2759"/>
<proteinExistence type="predicted"/>
<dbReference type="GeneID" id="18806535"/>
<name>R7RYN1_STEHR</name>
<keyword evidence="1" id="KW-0732">Signal</keyword>
<evidence type="ECO:0000313" key="2">
    <source>
        <dbReference type="EMBL" id="EIM79437.1"/>
    </source>
</evidence>
<dbReference type="EMBL" id="JH687404">
    <property type="protein sequence ID" value="EIM79437.1"/>
    <property type="molecule type" value="Genomic_DNA"/>
</dbReference>
<organism evidence="2 3">
    <name type="scientific">Stereum hirsutum (strain FP-91666)</name>
    <name type="common">White-rot fungus</name>
    <dbReference type="NCBI Taxonomy" id="721885"/>
    <lineage>
        <taxon>Eukaryota</taxon>
        <taxon>Fungi</taxon>
        <taxon>Dikarya</taxon>
        <taxon>Basidiomycota</taxon>
        <taxon>Agaricomycotina</taxon>
        <taxon>Agaricomycetes</taxon>
        <taxon>Russulales</taxon>
        <taxon>Stereaceae</taxon>
        <taxon>Stereum</taxon>
    </lineage>
</organism>
<dbReference type="AlphaFoldDB" id="R7RYN1"/>
<dbReference type="eggNOG" id="ENOG502SNUP">
    <property type="taxonomic scope" value="Eukaryota"/>
</dbReference>
<dbReference type="OMA" id="ANAPINW"/>
<protein>
    <recommendedName>
        <fullName evidence="4">Prolyl 4-hydroxylase alpha subunit Fe(2+) 2OG dioxygenase domain-containing protein</fullName>
    </recommendedName>
</protein>
<sequence length="324" mass="36216">MYAFLPSSIFSLCLLILYSRTPHAIIDQRRRILGVLAGRPNDPNWQPDVAEPAAALLEQTRIEGDAMDAWTDKQYDARRGDFLAMTTGVSYGGGQQVAYKVCQVPLVGRLLRGKPFKRMAGFASSAFMTYAPKLYKQYADETEALYAHDPHCRRPFKNAVFPACTFNLGPQCCSRGHCDSGNVPHGWCAVWALGNYDPKFGGHLILLEFGLIIQFPPGSLILIPSSTIRHGNTPVRPNETRYSFTQYCAGGLLRWVHHGFVPAWLLTDDQHREAYGKKGERWMEALSKYSVYEELAADYRACFGDGGFEDSEGGEELSDEEDVL</sequence>
<gene>
    <name evidence="2" type="ORF">STEHIDRAFT_69398</name>
</gene>
<evidence type="ECO:0008006" key="4">
    <source>
        <dbReference type="Google" id="ProtNLM"/>
    </source>
</evidence>
<accession>R7RYN1</accession>
<evidence type="ECO:0000313" key="3">
    <source>
        <dbReference type="Proteomes" id="UP000053927"/>
    </source>
</evidence>
<reference evidence="3" key="1">
    <citation type="journal article" date="2012" name="Science">
        <title>The Paleozoic origin of enzymatic lignin decomposition reconstructed from 31 fungal genomes.</title>
        <authorList>
            <person name="Floudas D."/>
            <person name="Binder M."/>
            <person name="Riley R."/>
            <person name="Barry K."/>
            <person name="Blanchette R.A."/>
            <person name="Henrissat B."/>
            <person name="Martinez A.T."/>
            <person name="Otillar R."/>
            <person name="Spatafora J.W."/>
            <person name="Yadav J.S."/>
            <person name="Aerts A."/>
            <person name="Benoit I."/>
            <person name="Boyd A."/>
            <person name="Carlson A."/>
            <person name="Copeland A."/>
            <person name="Coutinho P.M."/>
            <person name="de Vries R.P."/>
            <person name="Ferreira P."/>
            <person name="Findley K."/>
            <person name="Foster B."/>
            <person name="Gaskell J."/>
            <person name="Glotzer D."/>
            <person name="Gorecki P."/>
            <person name="Heitman J."/>
            <person name="Hesse C."/>
            <person name="Hori C."/>
            <person name="Igarashi K."/>
            <person name="Jurgens J.A."/>
            <person name="Kallen N."/>
            <person name="Kersten P."/>
            <person name="Kohler A."/>
            <person name="Kuees U."/>
            <person name="Kumar T.K.A."/>
            <person name="Kuo A."/>
            <person name="LaButti K."/>
            <person name="Larrondo L.F."/>
            <person name="Lindquist E."/>
            <person name="Ling A."/>
            <person name="Lombard V."/>
            <person name="Lucas S."/>
            <person name="Lundell T."/>
            <person name="Martin R."/>
            <person name="McLaughlin D.J."/>
            <person name="Morgenstern I."/>
            <person name="Morin E."/>
            <person name="Murat C."/>
            <person name="Nagy L.G."/>
            <person name="Nolan M."/>
            <person name="Ohm R.A."/>
            <person name="Patyshakuliyeva A."/>
            <person name="Rokas A."/>
            <person name="Ruiz-Duenas F.J."/>
            <person name="Sabat G."/>
            <person name="Salamov A."/>
            <person name="Samejima M."/>
            <person name="Schmutz J."/>
            <person name="Slot J.C."/>
            <person name="St John F."/>
            <person name="Stenlid J."/>
            <person name="Sun H."/>
            <person name="Sun S."/>
            <person name="Syed K."/>
            <person name="Tsang A."/>
            <person name="Wiebenga A."/>
            <person name="Young D."/>
            <person name="Pisabarro A."/>
            <person name="Eastwood D.C."/>
            <person name="Martin F."/>
            <person name="Cullen D."/>
            <person name="Grigoriev I.V."/>
            <person name="Hibbett D.S."/>
        </authorList>
    </citation>
    <scope>NUCLEOTIDE SEQUENCE [LARGE SCALE GENOMIC DNA]</scope>
    <source>
        <strain evidence="3">FP-91666</strain>
    </source>
</reference>
<feature type="signal peptide" evidence="1">
    <location>
        <begin position="1"/>
        <end position="24"/>
    </location>
</feature>
<dbReference type="Gene3D" id="3.60.130.30">
    <property type="match status" value="1"/>
</dbReference>